<comment type="caution">
    <text evidence="2">The sequence shown here is derived from an EMBL/GenBank/DDBJ whole genome shotgun (WGS) entry which is preliminary data.</text>
</comment>
<organism evidence="2 3">
    <name type="scientific">Methylobacterium organophilum</name>
    <dbReference type="NCBI Taxonomy" id="410"/>
    <lineage>
        <taxon>Bacteria</taxon>
        <taxon>Pseudomonadati</taxon>
        <taxon>Pseudomonadota</taxon>
        <taxon>Alphaproteobacteria</taxon>
        <taxon>Hyphomicrobiales</taxon>
        <taxon>Methylobacteriaceae</taxon>
        <taxon>Methylobacterium</taxon>
    </lineage>
</organism>
<keyword evidence="1" id="KW-0732">Signal</keyword>
<evidence type="ECO:0000313" key="2">
    <source>
        <dbReference type="EMBL" id="GJE25219.1"/>
    </source>
</evidence>
<dbReference type="InterPro" id="IPR036444">
    <property type="entry name" value="PLipase_A2_dom_sf"/>
</dbReference>
<reference evidence="2" key="1">
    <citation type="journal article" date="2021" name="Front. Microbiol.">
        <title>Comprehensive Comparative Genomics and Phenotyping of Methylobacterium Species.</title>
        <authorList>
            <person name="Alessa O."/>
            <person name="Ogura Y."/>
            <person name="Fujitani Y."/>
            <person name="Takami H."/>
            <person name="Hayashi T."/>
            <person name="Sahin N."/>
            <person name="Tani A."/>
        </authorList>
    </citation>
    <scope>NUCLEOTIDE SEQUENCE</scope>
    <source>
        <strain evidence="2">NBRC 15689</strain>
    </source>
</reference>
<dbReference type="SUPFAM" id="SSF48619">
    <property type="entry name" value="Phospholipase A2, PLA2"/>
    <property type="match status" value="1"/>
</dbReference>
<dbReference type="EMBL" id="BPQV01000001">
    <property type="protein sequence ID" value="GJE25219.1"/>
    <property type="molecule type" value="Genomic_DNA"/>
</dbReference>
<sequence length="141" mass="14611">MIVPKTRDGMKRTLLGLSLLAAAVAPLPALAQEGLSAPPPITLPIAPQDNPLSNGDLVFYGNYCGPGSKGPGLPPIDALDAACMHHDACSPAVGSGALPSCGCNRRLYKEARAVSLRRDLPQDTHMAAQVVMEGAKTLACR</sequence>
<evidence type="ECO:0000313" key="3">
    <source>
        <dbReference type="Proteomes" id="UP001055156"/>
    </source>
</evidence>
<dbReference type="Proteomes" id="UP001055156">
    <property type="component" value="Unassembled WGS sequence"/>
</dbReference>
<keyword evidence="3" id="KW-1185">Reference proteome</keyword>
<feature type="chain" id="PRO_5046968412" description="Phospholipase A2 domain-containing protein" evidence="1">
    <location>
        <begin position="32"/>
        <end position="141"/>
    </location>
</feature>
<protein>
    <recommendedName>
        <fullName evidence="4">Phospholipase A2 domain-containing protein</fullName>
    </recommendedName>
</protein>
<dbReference type="Gene3D" id="1.20.90.10">
    <property type="entry name" value="Phospholipase A2 domain"/>
    <property type="match status" value="1"/>
</dbReference>
<accession>A0ABQ4T411</accession>
<evidence type="ECO:0000256" key="1">
    <source>
        <dbReference type="SAM" id="SignalP"/>
    </source>
</evidence>
<proteinExistence type="predicted"/>
<name>A0ABQ4T411_METOR</name>
<gene>
    <name evidence="2" type="ORF">LKMONMHP_0052</name>
</gene>
<evidence type="ECO:0008006" key="4">
    <source>
        <dbReference type="Google" id="ProtNLM"/>
    </source>
</evidence>
<reference evidence="2" key="2">
    <citation type="submission" date="2021-08" db="EMBL/GenBank/DDBJ databases">
        <authorList>
            <person name="Tani A."/>
            <person name="Ola A."/>
            <person name="Ogura Y."/>
            <person name="Katsura K."/>
            <person name="Hayashi T."/>
        </authorList>
    </citation>
    <scope>NUCLEOTIDE SEQUENCE</scope>
    <source>
        <strain evidence="2">NBRC 15689</strain>
    </source>
</reference>
<feature type="signal peptide" evidence="1">
    <location>
        <begin position="1"/>
        <end position="31"/>
    </location>
</feature>